<dbReference type="GO" id="GO:0008237">
    <property type="term" value="F:metallopeptidase activity"/>
    <property type="evidence" value="ECO:0007669"/>
    <property type="project" value="InterPro"/>
</dbReference>
<protein>
    <submittedName>
        <fullName evidence="1">Uncharacterized protein</fullName>
    </submittedName>
</protein>
<evidence type="ECO:0000313" key="1">
    <source>
        <dbReference type="EMBL" id="GAK48284.1"/>
    </source>
</evidence>
<dbReference type="OrthoDB" id="2148705at2"/>
<comment type="caution">
    <text evidence="1">The sequence shown here is derived from an EMBL/GenBank/DDBJ whole genome shotgun (WGS) entry which is preliminary data.</text>
</comment>
<proteinExistence type="predicted"/>
<accession>A0A081BJR6</accession>
<dbReference type="Proteomes" id="UP000028700">
    <property type="component" value="Unassembled WGS sequence"/>
</dbReference>
<dbReference type="EMBL" id="BBJM01000024">
    <property type="protein sequence ID" value="GAK48284.1"/>
    <property type="molecule type" value="Genomic_DNA"/>
</dbReference>
<dbReference type="eggNOG" id="ENOG5032QBF">
    <property type="taxonomic scope" value="Bacteria"/>
</dbReference>
<dbReference type="InterPro" id="IPR024079">
    <property type="entry name" value="MetalloPept_cat_dom_sf"/>
</dbReference>
<dbReference type="AlphaFoldDB" id="A0A081BJR6"/>
<evidence type="ECO:0000313" key="2">
    <source>
        <dbReference type="Proteomes" id="UP000028700"/>
    </source>
</evidence>
<gene>
    <name evidence="1" type="ORF">LOSG293_240010</name>
</gene>
<reference evidence="1" key="1">
    <citation type="journal article" date="2014" name="Genome Announc.">
        <title>Draft Genome Sequence of Lactobacillus oryzae Strain SG293T.</title>
        <authorList>
            <person name="Tanizawa Y."/>
            <person name="Fujisawa T."/>
            <person name="Mochizuki T."/>
            <person name="Kaminuma E."/>
            <person name="Nakamura Y."/>
            <person name="Tohno M."/>
        </authorList>
    </citation>
    <scope>NUCLEOTIDE SEQUENCE [LARGE SCALE GENOMIC DNA]</scope>
    <source>
        <strain evidence="1">SG293</strain>
    </source>
</reference>
<sequence length="153" mass="17055">MATPVKAADNDEINQYSSNPFVVNQVHAAKTVKLVRVNPAAPKSVRNLKLKVSSATPMQVNHGSHWASRTITYKFDGVSGKYKSAFQYAIKRWNQMYVIKFVKYTGSDAPDIYLRQKSLKALGDYSAGKSVVGLTYTSYYKSDDTLPRVPVVI</sequence>
<dbReference type="Gene3D" id="3.40.390.10">
    <property type="entry name" value="Collagenase (Catalytic Domain)"/>
    <property type="match status" value="1"/>
</dbReference>
<dbReference type="STRING" id="1291743.LOSG293_240010"/>
<organism evidence="1 2">
    <name type="scientific">Secundilactobacillus oryzae JCM 18671</name>
    <dbReference type="NCBI Taxonomy" id="1291743"/>
    <lineage>
        <taxon>Bacteria</taxon>
        <taxon>Bacillati</taxon>
        <taxon>Bacillota</taxon>
        <taxon>Bacilli</taxon>
        <taxon>Lactobacillales</taxon>
        <taxon>Lactobacillaceae</taxon>
        <taxon>Secundilactobacillus</taxon>
    </lineage>
</organism>
<dbReference type="SUPFAM" id="SSF55486">
    <property type="entry name" value="Metalloproteases ('zincins'), catalytic domain"/>
    <property type="match status" value="1"/>
</dbReference>
<keyword evidence="2" id="KW-1185">Reference proteome</keyword>
<dbReference type="RefSeq" id="WP_160171711.1">
    <property type="nucleotide sequence ID" value="NZ_BBJM01000024.1"/>
</dbReference>
<name>A0A081BJR6_9LACO</name>